<dbReference type="OrthoDB" id="5909715at2759"/>
<gene>
    <name evidence="2" type="ORF">Mgra_00008615</name>
</gene>
<protein>
    <submittedName>
        <fullName evidence="2">Uncharacterized protein</fullName>
    </submittedName>
</protein>
<comment type="caution">
    <text evidence="2">The sequence shown here is derived from an EMBL/GenBank/DDBJ whole genome shotgun (WGS) entry which is preliminary data.</text>
</comment>
<accession>A0A8S9ZFE5</accession>
<proteinExistence type="predicted"/>
<sequence length="1442" mass="170601">MPGMSEEKWEEFYEESSSAFYLHKLTLTEGHHFMKTLQRLFKQNNEVNLNNFMKELNNSKEEMNKAFTVAIKKLKSNIHNLPAVEKSIDGFMTNNKLRKNVSKCLFSTKIFKFMALNIERGDNTAEEQEEFLNKLKSALIDRYYDSREKSEDERVNSIINAVRHFREECKFLNTKNNFEERIQRFVIQFKIGFKNLEDLTKLTKEKYFKVEEFLVDKLKIELNKNLRKDNEFETNFMEKAKDLFGLRLSVDKYLNRLGGKLQKLEEGIEKLLRKLNKVNVLKDMLKNISKAKNKKEELNMLYEIEAYGNNEKNLNFEQFKEKIQYLYENWGMFYDAIEEENEKIKNIFKGSELLFIAYSLAKQFTLMFNEDGKPKIRVFKATESYMSEHAGMIGNVLGKRSVDVDVYVNIAEKIKMEIVEKCKNITVDDEEDKTELILNCKNYAETLLNDWMGYVSIDRNNAIFERPEEWALVFVDPIDEDGFRLADDTFMVVDMKKMPGMDLESGEWAELYTGALEHFDEHKFTLTETHCLFNVFLGEKMKKYLIKQEKMKEDNKFLSMLKELISDELKKSYAYQNEKNLKINTNSIKVTKADIQHCSLAVYLLKFTILHFDKTEKTFEEETEFLKNLGKKLNNLNQKIEKEDNEMDKKAKFIRMVVDNFDNFCSYRELEKTENKGNFKDHINELFNKNLNLEKFIKGAYEAVNQFEQKLNILSDNIKKEEFLLLMSELKNPSQLFSNISSTEQTDRNVRVLFVKLTGTYKIMLMFGIIRLLKIPILKIGILIMLKPNETINPKGPRANYIAKILQKLAFSVKNWRKQQKINKLEENTINKIQIIDSNPLNRTAILNILYCSSMKLDKLINVEGKIDMEELLKNQTNINVLEYAAKLNKVLGNYRFDKIHYKKIPEMIKEELKAHCDNARDEYCTKTTIEDLEKNWKNYCYLDKQNTEYEQPLSWKLNYVDSLQPDGFHLATFEMIGSKDLKNVPKILSNRLTEFMDNLIKLNPLHKMTYTETHHLITAINNVIEEENETLHSALNKIKIFELLENEIDEKKKENVKKLDDNETTLENEDDEKSPLLKKDTEKNASKYNYIEKNIWLKLSFKKCYQIVFAFEYLLNFYVHSIKPNETKMPRDELKIVENCNIVTKTFDDYENSESKATEIFTKLNEKYINFIDVIKSENKETLKKVNLFAKELEKVINNWDNLIEIDLFNENFINRTKNEFRYVLFEKAKFLVLNFLTILTSESNYEKQNSNIKEFPLQELIELTKVNLKVEEEGKAIKTITHTTEIEVDKQVQHKGNNALMSNDQKLVEKFSKFGVHFVQYCLAKRFLEAFNHDGHVRMASFTENEDKQNYGLKLYEMMERKVLDPKLKNFKGTFGRIHYSKIKNEMETQLYNECKNSKENNENCVAFLEEILQKWHGFCSIDTDKLEFERFEEFTTNIN</sequence>
<organism evidence="2 3">
    <name type="scientific">Meloidogyne graminicola</name>
    <dbReference type="NCBI Taxonomy" id="189291"/>
    <lineage>
        <taxon>Eukaryota</taxon>
        <taxon>Metazoa</taxon>
        <taxon>Ecdysozoa</taxon>
        <taxon>Nematoda</taxon>
        <taxon>Chromadorea</taxon>
        <taxon>Rhabditida</taxon>
        <taxon>Tylenchina</taxon>
        <taxon>Tylenchomorpha</taxon>
        <taxon>Tylenchoidea</taxon>
        <taxon>Meloidogynidae</taxon>
        <taxon>Meloidogyninae</taxon>
        <taxon>Meloidogyne</taxon>
    </lineage>
</organism>
<evidence type="ECO:0000313" key="2">
    <source>
        <dbReference type="EMBL" id="KAF7631176.1"/>
    </source>
</evidence>
<keyword evidence="1" id="KW-0175">Coiled coil</keyword>
<name>A0A8S9ZFE5_9BILA</name>
<evidence type="ECO:0000256" key="1">
    <source>
        <dbReference type="SAM" id="Coils"/>
    </source>
</evidence>
<keyword evidence="3" id="KW-1185">Reference proteome</keyword>
<dbReference type="Proteomes" id="UP000605970">
    <property type="component" value="Unassembled WGS sequence"/>
</dbReference>
<evidence type="ECO:0000313" key="3">
    <source>
        <dbReference type="Proteomes" id="UP000605970"/>
    </source>
</evidence>
<feature type="coiled-coil region" evidence="1">
    <location>
        <begin position="254"/>
        <end position="301"/>
    </location>
</feature>
<feature type="coiled-coil region" evidence="1">
    <location>
        <begin position="619"/>
        <end position="653"/>
    </location>
</feature>
<reference evidence="2" key="1">
    <citation type="journal article" date="2020" name="Ecol. Evol.">
        <title>Genome structure and content of the rice root-knot nematode (Meloidogyne graminicola).</title>
        <authorList>
            <person name="Phan N.T."/>
            <person name="Danchin E.G.J."/>
            <person name="Klopp C."/>
            <person name="Perfus-Barbeoch L."/>
            <person name="Kozlowski D.K."/>
            <person name="Koutsovoulos G.D."/>
            <person name="Lopez-Roques C."/>
            <person name="Bouchez O."/>
            <person name="Zahm M."/>
            <person name="Besnard G."/>
            <person name="Bellafiore S."/>
        </authorList>
    </citation>
    <scope>NUCLEOTIDE SEQUENCE</scope>
    <source>
        <strain evidence="2">VN-18</strain>
    </source>
</reference>
<dbReference type="EMBL" id="JABEBT010000116">
    <property type="protein sequence ID" value="KAF7631176.1"/>
    <property type="molecule type" value="Genomic_DNA"/>
</dbReference>